<proteinExistence type="predicted"/>
<dbReference type="RefSeq" id="WP_367726052.1">
    <property type="nucleotide sequence ID" value="NZ_JBFOCI010000043.1"/>
</dbReference>
<keyword evidence="2" id="KW-1185">Reference proteome</keyword>
<evidence type="ECO:0000313" key="1">
    <source>
        <dbReference type="EMBL" id="MEW9808813.1"/>
    </source>
</evidence>
<gene>
    <name evidence="1" type="ORF">ABUE31_22770</name>
</gene>
<accession>A0ABV3R6B1</accession>
<comment type="caution">
    <text evidence="1">The sequence shown here is derived from an EMBL/GenBank/DDBJ whole genome shotgun (WGS) entry which is preliminary data.</text>
</comment>
<sequence>GIKFADFESASCFTLAKLPDLLGSNEAPIEYVCFSDSHLFAAKPETRTIASWHAFLGFAVAADPTVLDQSSVCSGDAGSHFFDKEAC</sequence>
<protein>
    <submittedName>
        <fullName evidence="1">Uncharacterized protein</fullName>
    </submittedName>
</protein>
<reference evidence="1 2" key="1">
    <citation type="submission" date="2024-06" db="EMBL/GenBank/DDBJ databases">
        <authorList>
            <person name="Tuo L."/>
        </authorList>
    </citation>
    <scope>NUCLEOTIDE SEQUENCE [LARGE SCALE GENOMIC DNA]</scope>
    <source>
        <strain evidence="1 2">ZMM04-5</strain>
    </source>
</reference>
<name>A0ABV3R6B1_9HYPH</name>
<dbReference type="Proteomes" id="UP001556196">
    <property type="component" value="Unassembled WGS sequence"/>
</dbReference>
<evidence type="ECO:0000313" key="2">
    <source>
        <dbReference type="Proteomes" id="UP001556196"/>
    </source>
</evidence>
<feature type="non-terminal residue" evidence="1">
    <location>
        <position position="1"/>
    </location>
</feature>
<dbReference type="EMBL" id="JBFOCI010000043">
    <property type="protein sequence ID" value="MEW9808813.1"/>
    <property type="molecule type" value="Genomic_DNA"/>
</dbReference>
<organism evidence="1 2">
    <name type="scientific">Mesorhizobium marinum</name>
    <dbReference type="NCBI Taxonomy" id="3228790"/>
    <lineage>
        <taxon>Bacteria</taxon>
        <taxon>Pseudomonadati</taxon>
        <taxon>Pseudomonadota</taxon>
        <taxon>Alphaproteobacteria</taxon>
        <taxon>Hyphomicrobiales</taxon>
        <taxon>Phyllobacteriaceae</taxon>
        <taxon>Mesorhizobium</taxon>
    </lineage>
</organism>